<comment type="subcellular location">
    <subcellularLocation>
        <location evidence="12">Cytoplasm</location>
    </subcellularLocation>
</comment>
<dbReference type="NCBIfam" id="NF002677">
    <property type="entry name" value="PRK02406.1"/>
    <property type="match status" value="1"/>
</dbReference>
<dbReference type="Gene3D" id="3.30.70.270">
    <property type="match status" value="1"/>
</dbReference>
<proteinExistence type="inferred from homology"/>
<name>I4B6Y4_TURPD</name>
<keyword evidence="8 12" id="KW-0460">Magnesium</keyword>
<dbReference type="RefSeq" id="WP_014803547.1">
    <property type="nucleotide sequence ID" value="NC_018020.1"/>
</dbReference>
<keyword evidence="10 12" id="KW-0234">DNA repair</keyword>
<reference evidence="14 15" key="1">
    <citation type="submission" date="2012-06" db="EMBL/GenBank/DDBJ databases">
        <title>The complete chromosome of genome of Turneriella parva DSM 21527.</title>
        <authorList>
            <consortium name="US DOE Joint Genome Institute (JGI-PGF)"/>
            <person name="Lucas S."/>
            <person name="Han J."/>
            <person name="Lapidus A."/>
            <person name="Bruce D."/>
            <person name="Goodwin L."/>
            <person name="Pitluck S."/>
            <person name="Peters L."/>
            <person name="Kyrpides N."/>
            <person name="Mavromatis K."/>
            <person name="Ivanova N."/>
            <person name="Mikhailova N."/>
            <person name="Chertkov O."/>
            <person name="Detter J.C."/>
            <person name="Tapia R."/>
            <person name="Han C."/>
            <person name="Land M."/>
            <person name="Hauser L."/>
            <person name="Markowitz V."/>
            <person name="Cheng J.-F."/>
            <person name="Hugenholtz P."/>
            <person name="Woyke T."/>
            <person name="Wu D."/>
            <person name="Gronow S."/>
            <person name="Wellnitz S."/>
            <person name="Brambilla E."/>
            <person name="Klenk H.-P."/>
            <person name="Eisen J.A."/>
        </authorList>
    </citation>
    <scope>NUCLEOTIDE SEQUENCE [LARGE SCALE GENOMIC DNA]</scope>
    <source>
        <strain evidence="15">ATCC BAA-1111 / DSM 21527 / NCTC 11395 / H</strain>
    </source>
</reference>
<dbReference type="EMBL" id="CP002959">
    <property type="protein sequence ID" value="AFM13041.1"/>
    <property type="molecule type" value="Genomic_DNA"/>
</dbReference>
<sequence length="364" mass="40127">MLAAAFRTIVHVDMDAFFTSVEIRDQPALKGKPIVVGADPKGGSGRGVISAASYEARKFGVKSAQPVSTAYKLCPEAIFLPHRIERYREVSNEVMEILGSFSELLLRASIDEAVLDCTDNAGGFKSWKHLGQAIKNKVLQETTLTCSLGIATGTTIAKMASEFKKPDGLTLVLPGREAEFLAPMPVETIPGIGPRARESLHRLGLRTIADLQKAEPLVLATALGSWGKRIYYLAHGSDDNELVLGEARKSFGEERTYETDLDTLEAAETALREIADDLALRMSRKNISGRTLTLKARAADFQTITRSRTLPIPVRSGPALFEHAWELFQQHIRPEKLKNEKIRLLGIQMSKLYAAKPGEQLWLF</sequence>
<dbReference type="GO" id="GO:0005829">
    <property type="term" value="C:cytosol"/>
    <property type="evidence" value="ECO:0007669"/>
    <property type="project" value="TreeGrafter"/>
</dbReference>
<dbReference type="SUPFAM" id="SSF56672">
    <property type="entry name" value="DNA/RNA polymerases"/>
    <property type="match status" value="1"/>
</dbReference>
<evidence type="ECO:0000256" key="6">
    <source>
        <dbReference type="ARBA" id="ARBA00022723"/>
    </source>
</evidence>
<dbReference type="AlphaFoldDB" id="I4B6Y4"/>
<dbReference type="GO" id="GO:0042276">
    <property type="term" value="P:error-prone translesion synthesis"/>
    <property type="evidence" value="ECO:0007669"/>
    <property type="project" value="TreeGrafter"/>
</dbReference>
<comment type="function">
    <text evidence="12">Poorly processive, error-prone DNA polymerase involved in untargeted mutagenesis. Copies undamaged DNA at stalled replication forks, which arise in vivo from mismatched or misaligned primer ends. These misaligned primers can be extended by PolIV. Exhibits no 3'-5' exonuclease (proofreading) activity. May be involved in translesional synthesis, in conjunction with the beta clamp from PolIII.</text>
</comment>
<evidence type="ECO:0000313" key="15">
    <source>
        <dbReference type="Proteomes" id="UP000006048"/>
    </source>
</evidence>
<keyword evidence="15" id="KW-1185">Reference proteome</keyword>
<comment type="subunit">
    <text evidence="12">Monomer.</text>
</comment>
<evidence type="ECO:0000256" key="4">
    <source>
        <dbReference type="ARBA" id="ARBA00022695"/>
    </source>
</evidence>
<evidence type="ECO:0000259" key="13">
    <source>
        <dbReference type="PROSITE" id="PS50173"/>
    </source>
</evidence>
<dbReference type="STRING" id="869212.Turpa_2399"/>
<dbReference type="CDD" id="cd03586">
    <property type="entry name" value="PolY_Pol_IV_kappa"/>
    <property type="match status" value="1"/>
</dbReference>
<dbReference type="InterPro" id="IPR022880">
    <property type="entry name" value="DNApol_IV"/>
</dbReference>
<evidence type="ECO:0000256" key="7">
    <source>
        <dbReference type="ARBA" id="ARBA00022763"/>
    </source>
</evidence>
<dbReference type="PANTHER" id="PTHR11076">
    <property type="entry name" value="DNA REPAIR POLYMERASE UMUC / TRANSFERASE FAMILY MEMBER"/>
    <property type="match status" value="1"/>
</dbReference>
<dbReference type="Gene3D" id="3.40.1170.60">
    <property type="match status" value="1"/>
</dbReference>
<dbReference type="InterPro" id="IPR024728">
    <property type="entry name" value="PolY_HhH_motif"/>
</dbReference>
<dbReference type="KEGG" id="tpx:Turpa_2399"/>
<keyword evidence="5 12" id="KW-0235">DNA replication</keyword>
<comment type="similarity">
    <text evidence="1 12">Belongs to the DNA polymerase type-Y family.</text>
</comment>
<dbReference type="InterPro" id="IPR043128">
    <property type="entry name" value="Rev_trsase/Diguanyl_cyclase"/>
</dbReference>
<dbReference type="InterPro" id="IPR017961">
    <property type="entry name" value="DNA_pol_Y-fam_little_finger"/>
</dbReference>
<feature type="domain" description="UmuC" evidence="13">
    <location>
        <begin position="9"/>
        <end position="193"/>
    </location>
</feature>
<keyword evidence="7 12" id="KW-0227">DNA damage</keyword>
<evidence type="ECO:0000256" key="11">
    <source>
        <dbReference type="ARBA" id="ARBA00049244"/>
    </source>
</evidence>
<feature type="binding site" evidence="12">
    <location>
        <position position="13"/>
    </location>
    <ligand>
        <name>Mg(2+)</name>
        <dbReference type="ChEBI" id="CHEBI:18420"/>
    </ligand>
</feature>
<dbReference type="Pfam" id="PF00817">
    <property type="entry name" value="IMS"/>
    <property type="match status" value="1"/>
</dbReference>
<feature type="binding site" evidence="12">
    <location>
        <position position="111"/>
    </location>
    <ligand>
        <name>Mg(2+)</name>
        <dbReference type="ChEBI" id="CHEBI:18420"/>
    </ligand>
</feature>
<dbReference type="HOGENOM" id="CLU_012348_1_2_12"/>
<gene>
    <name evidence="12" type="primary">dinB</name>
    <name evidence="14" type="ordered locus">Turpa_2399</name>
</gene>
<dbReference type="Pfam" id="PF11798">
    <property type="entry name" value="IMS_HHH"/>
    <property type="match status" value="1"/>
</dbReference>
<dbReference type="Gene3D" id="1.10.150.20">
    <property type="entry name" value="5' to 3' exonuclease, C-terminal subdomain"/>
    <property type="match status" value="1"/>
</dbReference>
<protein>
    <recommendedName>
        <fullName evidence="12">DNA polymerase IV</fullName>
        <shortName evidence="12">Pol IV</shortName>
        <ecNumber evidence="12">2.7.7.7</ecNumber>
    </recommendedName>
</protein>
<keyword evidence="3 12" id="KW-0808">Transferase</keyword>
<evidence type="ECO:0000256" key="12">
    <source>
        <dbReference type="HAMAP-Rule" id="MF_01113"/>
    </source>
</evidence>
<comment type="catalytic activity">
    <reaction evidence="11 12">
        <text>DNA(n) + a 2'-deoxyribonucleoside 5'-triphosphate = DNA(n+1) + diphosphate</text>
        <dbReference type="Rhea" id="RHEA:22508"/>
        <dbReference type="Rhea" id="RHEA-COMP:17339"/>
        <dbReference type="Rhea" id="RHEA-COMP:17340"/>
        <dbReference type="ChEBI" id="CHEBI:33019"/>
        <dbReference type="ChEBI" id="CHEBI:61560"/>
        <dbReference type="ChEBI" id="CHEBI:173112"/>
        <dbReference type="EC" id="2.7.7.7"/>
    </reaction>
</comment>
<dbReference type="GO" id="GO:0006281">
    <property type="term" value="P:DNA repair"/>
    <property type="evidence" value="ECO:0007669"/>
    <property type="project" value="UniProtKB-UniRule"/>
</dbReference>
<dbReference type="HAMAP" id="MF_01113">
    <property type="entry name" value="DNApol_IV"/>
    <property type="match status" value="1"/>
</dbReference>
<dbReference type="GO" id="GO:0003887">
    <property type="term" value="F:DNA-directed DNA polymerase activity"/>
    <property type="evidence" value="ECO:0007669"/>
    <property type="project" value="UniProtKB-UniRule"/>
</dbReference>
<keyword evidence="9 12" id="KW-0239">DNA-directed DNA polymerase</keyword>
<evidence type="ECO:0000256" key="5">
    <source>
        <dbReference type="ARBA" id="ARBA00022705"/>
    </source>
</evidence>
<dbReference type="PROSITE" id="PS50173">
    <property type="entry name" value="UMUC"/>
    <property type="match status" value="1"/>
</dbReference>
<dbReference type="PANTHER" id="PTHR11076:SF33">
    <property type="entry name" value="DNA POLYMERASE KAPPA"/>
    <property type="match status" value="1"/>
</dbReference>
<evidence type="ECO:0000256" key="1">
    <source>
        <dbReference type="ARBA" id="ARBA00010945"/>
    </source>
</evidence>
<evidence type="ECO:0000256" key="8">
    <source>
        <dbReference type="ARBA" id="ARBA00022842"/>
    </source>
</evidence>
<dbReference type="Pfam" id="PF11799">
    <property type="entry name" value="IMS_C"/>
    <property type="match status" value="1"/>
</dbReference>
<keyword evidence="2 12" id="KW-0515">Mutator protein</keyword>
<dbReference type="GO" id="GO:0006261">
    <property type="term" value="P:DNA-templated DNA replication"/>
    <property type="evidence" value="ECO:0007669"/>
    <property type="project" value="UniProtKB-UniRule"/>
</dbReference>
<dbReference type="InterPro" id="IPR043502">
    <property type="entry name" value="DNA/RNA_pol_sf"/>
</dbReference>
<keyword evidence="12" id="KW-0238">DNA-binding</keyword>
<comment type="cofactor">
    <cofactor evidence="12">
        <name>Mg(2+)</name>
        <dbReference type="ChEBI" id="CHEBI:18420"/>
    </cofactor>
    <text evidence="12">Binds 2 magnesium ions per subunit.</text>
</comment>
<dbReference type="GO" id="GO:0003684">
    <property type="term" value="F:damaged DNA binding"/>
    <property type="evidence" value="ECO:0007669"/>
    <property type="project" value="InterPro"/>
</dbReference>
<dbReference type="GO" id="GO:0009432">
    <property type="term" value="P:SOS response"/>
    <property type="evidence" value="ECO:0007669"/>
    <property type="project" value="TreeGrafter"/>
</dbReference>
<dbReference type="EC" id="2.7.7.7" evidence="12"/>
<dbReference type="InterPro" id="IPR001126">
    <property type="entry name" value="UmuC"/>
</dbReference>
<feature type="site" description="Substrate discrimination" evidence="12">
    <location>
        <position position="18"/>
    </location>
</feature>
<dbReference type="SUPFAM" id="SSF100879">
    <property type="entry name" value="Lesion bypass DNA polymerase (Y-family), little finger domain"/>
    <property type="match status" value="1"/>
</dbReference>
<keyword evidence="4 12" id="KW-0548">Nucleotidyltransferase</keyword>
<keyword evidence="12" id="KW-0963">Cytoplasm</keyword>
<organism evidence="14 15">
    <name type="scientific">Turneriella parva (strain ATCC BAA-1111 / DSM 21527 / NCTC 11395 / H)</name>
    <name type="common">Leptospira parva</name>
    <dbReference type="NCBI Taxonomy" id="869212"/>
    <lineage>
        <taxon>Bacteria</taxon>
        <taxon>Pseudomonadati</taxon>
        <taxon>Spirochaetota</taxon>
        <taxon>Spirochaetia</taxon>
        <taxon>Leptospirales</taxon>
        <taxon>Leptospiraceae</taxon>
        <taxon>Turneriella</taxon>
    </lineage>
</organism>
<evidence type="ECO:0000313" key="14">
    <source>
        <dbReference type="EMBL" id="AFM13041.1"/>
    </source>
</evidence>
<dbReference type="FunFam" id="3.30.1490.100:FF:000004">
    <property type="entry name" value="DNA polymerase IV"/>
    <property type="match status" value="1"/>
</dbReference>
<dbReference type="GO" id="GO:0000287">
    <property type="term" value="F:magnesium ion binding"/>
    <property type="evidence" value="ECO:0007669"/>
    <property type="project" value="UniProtKB-UniRule"/>
</dbReference>
<dbReference type="InterPro" id="IPR036775">
    <property type="entry name" value="DNA_pol_Y-fam_lit_finger_sf"/>
</dbReference>
<evidence type="ECO:0000256" key="10">
    <source>
        <dbReference type="ARBA" id="ARBA00023204"/>
    </source>
</evidence>
<dbReference type="Gene3D" id="3.30.1490.100">
    <property type="entry name" value="DNA polymerase, Y-family, little finger domain"/>
    <property type="match status" value="1"/>
</dbReference>
<accession>I4B6Y4</accession>
<keyword evidence="6 12" id="KW-0479">Metal-binding</keyword>
<dbReference type="Proteomes" id="UP000006048">
    <property type="component" value="Chromosome"/>
</dbReference>
<evidence type="ECO:0000256" key="9">
    <source>
        <dbReference type="ARBA" id="ARBA00022932"/>
    </source>
</evidence>
<dbReference type="PATRIC" id="fig|869212.3.peg.2414"/>
<evidence type="ECO:0000256" key="3">
    <source>
        <dbReference type="ARBA" id="ARBA00022679"/>
    </source>
</evidence>
<feature type="active site" evidence="12">
    <location>
        <position position="112"/>
    </location>
</feature>
<dbReference type="OrthoDB" id="9808813at2"/>
<dbReference type="InterPro" id="IPR050116">
    <property type="entry name" value="DNA_polymerase-Y"/>
</dbReference>
<evidence type="ECO:0000256" key="2">
    <source>
        <dbReference type="ARBA" id="ARBA00022457"/>
    </source>
</evidence>